<feature type="region of interest" description="Disordered" evidence="1">
    <location>
        <begin position="282"/>
        <end position="326"/>
    </location>
</feature>
<dbReference type="Proteomes" id="UP000054485">
    <property type="component" value="Unassembled WGS sequence"/>
</dbReference>
<feature type="region of interest" description="Disordered" evidence="1">
    <location>
        <begin position="128"/>
        <end position="148"/>
    </location>
</feature>
<dbReference type="HOGENOM" id="CLU_667613_0_0_1"/>
<feature type="compositionally biased region" description="Basic and acidic residues" evidence="1">
    <location>
        <begin position="282"/>
        <end position="313"/>
    </location>
</feature>
<feature type="compositionally biased region" description="Basic and acidic residues" evidence="1">
    <location>
        <begin position="49"/>
        <end position="61"/>
    </location>
</feature>
<reference evidence="3" key="2">
    <citation type="submission" date="2015-01" db="EMBL/GenBank/DDBJ databases">
        <title>Evolutionary Origins and Diversification of the Mycorrhizal Mutualists.</title>
        <authorList>
            <consortium name="DOE Joint Genome Institute"/>
            <consortium name="Mycorrhizal Genomics Consortium"/>
            <person name="Kohler A."/>
            <person name="Kuo A."/>
            <person name="Nagy L.G."/>
            <person name="Floudas D."/>
            <person name="Copeland A."/>
            <person name="Barry K.W."/>
            <person name="Cichocki N."/>
            <person name="Veneault-Fourrey C."/>
            <person name="LaButti K."/>
            <person name="Lindquist E.A."/>
            <person name="Lipzen A."/>
            <person name="Lundell T."/>
            <person name="Morin E."/>
            <person name="Murat C."/>
            <person name="Riley R."/>
            <person name="Ohm R."/>
            <person name="Sun H."/>
            <person name="Tunlid A."/>
            <person name="Henrissat B."/>
            <person name="Grigoriev I.V."/>
            <person name="Hibbett D.S."/>
            <person name="Martin F."/>
        </authorList>
    </citation>
    <scope>NUCLEOTIDE SEQUENCE [LARGE SCALE GENOMIC DNA]</scope>
    <source>
        <strain evidence="3">UH-Slu-Lm8-n1</strain>
    </source>
</reference>
<name>A0A0D0AXW6_9AGAM</name>
<feature type="compositionally biased region" description="Polar residues" evidence="1">
    <location>
        <begin position="198"/>
        <end position="211"/>
    </location>
</feature>
<feature type="compositionally biased region" description="Polar residues" evidence="1">
    <location>
        <begin position="314"/>
        <end position="323"/>
    </location>
</feature>
<dbReference type="InParanoid" id="A0A0D0AXW6"/>
<reference evidence="2 3" key="1">
    <citation type="submission" date="2014-04" db="EMBL/GenBank/DDBJ databases">
        <authorList>
            <consortium name="DOE Joint Genome Institute"/>
            <person name="Kuo A."/>
            <person name="Ruytinx J."/>
            <person name="Rineau F."/>
            <person name="Colpaert J."/>
            <person name="Kohler A."/>
            <person name="Nagy L.G."/>
            <person name="Floudas D."/>
            <person name="Copeland A."/>
            <person name="Barry K.W."/>
            <person name="Cichocki N."/>
            <person name="Veneault-Fourrey C."/>
            <person name="LaButti K."/>
            <person name="Lindquist E.A."/>
            <person name="Lipzen A."/>
            <person name="Lundell T."/>
            <person name="Morin E."/>
            <person name="Murat C."/>
            <person name="Sun H."/>
            <person name="Tunlid A."/>
            <person name="Henrissat B."/>
            <person name="Grigoriev I.V."/>
            <person name="Hibbett D.S."/>
            <person name="Martin F."/>
            <person name="Nordberg H.P."/>
            <person name="Cantor M.N."/>
            <person name="Hua S.X."/>
        </authorList>
    </citation>
    <scope>NUCLEOTIDE SEQUENCE [LARGE SCALE GENOMIC DNA]</scope>
    <source>
        <strain evidence="2 3">UH-Slu-Lm8-n1</strain>
    </source>
</reference>
<dbReference type="OrthoDB" id="3261714at2759"/>
<evidence type="ECO:0000256" key="1">
    <source>
        <dbReference type="SAM" id="MobiDB-lite"/>
    </source>
</evidence>
<dbReference type="EMBL" id="KN835232">
    <property type="protein sequence ID" value="KIK42664.1"/>
    <property type="molecule type" value="Genomic_DNA"/>
</dbReference>
<evidence type="ECO:0000313" key="3">
    <source>
        <dbReference type="Proteomes" id="UP000054485"/>
    </source>
</evidence>
<gene>
    <name evidence="2" type="ORF">CY34DRAFT_804642</name>
</gene>
<keyword evidence="3" id="KW-1185">Reference proteome</keyword>
<feature type="region of interest" description="Disordered" evidence="1">
    <location>
        <begin position="186"/>
        <end position="211"/>
    </location>
</feature>
<dbReference type="AlphaFoldDB" id="A0A0D0AXW6"/>
<proteinExistence type="predicted"/>
<sequence length="412" mass="44654">MSARQSFVPRSASRASTHADTEHSFDMPLRNQNSLGQPQRAGSIQNEPDSMHPKTESEKKARFAGMFGKHKLAGKPGSGDHQAALDASFSNAPGRFSGIYRPDVQSLALPRTSSASFCGKGSPFVPTSNPSISFARPTSPMPKSASHRGDLTISGLKDAHISTGGVISGLISTSRVIAAPVPSYGSIHGGEHDDEHTFSSNKSSVAKSQPAQLLERIHEDIEPTANEDEALLDAHRTNVAARPVLRRVKRTIQGTQEDADEFSPPDEIEYMGRVKRVRIDEFPCESSDSRPDGSGHSGIDHTRLQHDHDDDTAHQSSPPTSQPGAAAAEEISLEGMFANMDTFLNVETFMGLVQKWSTCSREEWLRGSEGARLLPCPLALSCFCPFLPIKFPSILLHTTFDLLFECVLTAIV</sequence>
<organism evidence="2 3">
    <name type="scientific">Suillus luteus UH-Slu-Lm8-n1</name>
    <dbReference type="NCBI Taxonomy" id="930992"/>
    <lineage>
        <taxon>Eukaryota</taxon>
        <taxon>Fungi</taxon>
        <taxon>Dikarya</taxon>
        <taxon>Basidiomycota</taxon>
        <taxon>Agaricomycotina</taxon>
        <taxon>Agaricomycetes</taxon>
        <taxon>Agaricomycetidae</taxon>
        <taxon>Boletales</taxon>
        <taxon>Suillineae</taxon>
        <taxon>Suillaceae</taxon>
        <taxon>Suillus</taxon>
    </lineage>
</organism>
<accession>A0A0D0AXW6</accession>
<feature type="compositionally biased region" description="Polar residues" evidence="1">
    <location>
        <begin position="30"/>
        <end position="48"/>
    </location>
</feature>
<evidence type="ECO:0000313" key="2">
    <source>
        <dbReference type="EMBL" id="KIK42664.1"/>
    </source>
</evidence>
<feature type="region of interest" description="Disordered" evidence="1">
    <location>
        <begin position="1"/>
        <end position="85"/>
    </location>
</feature>
<protein>
    <submittedName>
        <fullName evidence="2">Uncharacterized protein</fullName>
    </submittedName>
</protein>